<dbReference type="InterPro" id="IPR012295">
    <property type="entry name" value="TBP_dom_sf"/>
</dbReference>
<dbReference type="Gene3D" id="3.30.310.10">
    <property type="entry name" value="TATA-Binding Protein"/>
    <property type="match status" value="1"/>
</dbReference>
<dbReference type="PANTHER" id="PTHR10954:SF23">
    <property type="entry name" value="RIBONUCLEASE"/>
    <property type="match status" value="1"/>
</dbReference>
<dbReference type="InterPro" id="IPR012337">
    <property type="entry name" value="RNaseH-like_sf"/>
</dbReference>
<comment type="function">
    <text evidence="3 14">Endonuclease that specifically degrades the RNA of RNA-DNA hybrids.</text>
</comment>
<dbReference type="InterPro" id="IPR024567">
    <property type="entry name" value="RNase_HII/HIII_dom"/>
</dbReference>
<keyword evidence="13 14" id="KW-0460">Magnesium</keyword>
<feature type="binding site" evidence="14 15">
    <location>
        <position position="109"/>
    </location>
    <ligand>
        <name>a divalent metal cation</name>
        <dbReference type="ChEBI" id="CHEBI:60240"/>
    </ligand>
</feature>
<dbReference type="GO" id="GO:0003723">
    <property type="term" value="F:RNA binding"/>
    <property type="evidence" value="ECO:0007669"/>
    <property type="project" value="UniProtKB-UniRule"/>
</dbReference>
<evidence type="ECO:0000256" key="15">
    <source>
        <dbReference type="PROSITE-ProRule" id="PRU01319"/>
    </source>
</evidence>
<feature type="binding site" evidence="14 15">
    <location>
        <position position="110"/>
    </location>
    <ligand>
        <name>a divalent metal cation</name>
        <dbReference type="ChEBI" id="CHEBI:60240"/>
    </ligand>
</feature>
<dbReference type="GO" id="GO:0032299">
    <property type="term" value="C:ribonuclease H2 complex"/>
    <property type="evidence" value="ECO:0007669"/>
    <property type="project" value="TreeGrafter"/>
</dbReference>
<comment type="caution">
    <text evidence="17">The sequence shown here is derived from an EMBL/GenBank/DDBJ whole genome shotgun (WGS) entry which is preliminary data.</text>
</comment>
<dbReference type="Pfam" id="PF11858">
    <property type="entry name" value="DUF3378"/>
    <property type="match status" value="1"/>
</dbReference>
<comment type="subcellular location">
    <subcellularLocation>
        <location evidence="4 14">Cytoplasm</location>
    </subcellularLocation>
</comment>
<evidence type="ECO:0000256" key="1">
    <source>
        <dbReference type="ARBA" id="ARBA00000077"/>
    </source>
</evidence>
<evidence type="ECO:0000256" key="12">
    <source>
        <dbReference type="ARBA" id="ARBA00022801"/>
    </source>
</evidence>
<dbReference type="GO" id="GO:0005737">
    <property type="term" value="C:cytoplasm"/>
    <property type="evidence" value="ECO:0007669"/>
    <property type="project" value="UniProtKB-SubCell"/>
</dbReference>
<evidence type="ECO:0000313" key="18">
    <source>
        <dbReference type="Proteomes" id="UP000266426"/>
    </source>
</evidence>
<keyword evidence="11 14" id="KW-0255">Endonuclease</keyword>
<evidence type="ECO:0000256" key="6">
    <source>
        <dbReference type="ARBA" id="ARBA00012180"/>
    </source>
</evidence>
<dbReference type="GO" id="GO:0000287">
    <property type="term" value="F:magnesium ion binding"/>
    <property type="evidence" value="ECO:0007669"/>
    <property type="project" value="UniProtKB-UniRule"/>
</dbReference>
<comment type="cofactor">
    <cofactor evidence="2">
        <name>Mg(2+)</name>
        <dbReference type="ChEBI" id="CHEBI:18420"/>
    </cofactor>
</comment>
<keyword evidence="9 14" id="KW-0540">Nuclease</keyword>
<dbReference type="PROSITE" id="PS51975">
    <property type="entry name" value="RNASE_H_2"/>
    <property type="match status" value="1"/>
</dbReference>
<dbReference type="EC" id="3.1.26.4" evidence="6 14"/>
<dbReference type="GO" id="GO:0004523">
    <property type="term" value="F:RNA-DNA hybrid ribonuclease activity"/>
    <property type="evidence" value="ECO:0007669"/>
    <property type="project" value="UniProtKB-UniRule"/>
</dbReference>
<gene>
    <name evidence="14" type="primary">rnhC</name>
    <name evidence="17" type="ORF">C4541_06300</name>
</gene>
<dbReference type="InterPro" id="IPR024568">
    <property type="entry name" value="RNase_HIII_N"/>
</dbReference>
<accession>A0A3A4QZQ1</accession>
<dbReference type="CDD" id="cd06590">
    <property type="entry name" value="RNase_HII_bacteria_HIII_like"/>
    <property type="match status" value="1"/>
</dbReference>
<sequence>MKAAELAKLKEITTYTVQLSPPQYPQLRKDLEEHGFVLKKTPYAFFSALKDSEKINVTLYKSGKLVLQGKGTAEFIQYYLEPVLLRQINYGYEDIINDLESHDARIGVDESGKGDYFGPLIIAGVYITPKVEKTLRKLGVKDSKNISDKKIRVLREKIIELCPFSVVVIGPERYNDLYDRIGNLNRLLAWGHARVIENLLTKVDCDKVIIDKFGNNKYILDSLMKRGKKIPIVQKVRAEVDCAVAAASVLARGEFLRRLAKLSKELEIKLPKGANDKVETTAKELISQQGIDSLKKAAKMHFKTTRKIFMDL</sequence>
<comment type="similarity">
    <text evidence="5 14">Belongs to the RNase HII family. RnhC subfamily.</text>
</comment>
<dbReference type="SUPFAM" id="SSF53098">
    <property type="entry name" value="Ribonuclease H-like"/>
    <property type="match status" value="1"/>
</dbReference>
<dbReference type="EMBL" id="QZJZ01000051">
    <property type="protein sequence ID" value="RJP59335.1"/>
    <property type="molecule type" value="Genomic_DNA"/>
</dbReference>
<dbReference type="GO" id="GO:0006298">
    <property type="term" value="P:mismatch repair"/>
    <property type="evidence" value="ECO:0007669"/>
    <property type="project" value="TreeGrafter"/>
</dbReference>
<protein>
    <recommendedName>
        <fullName evidence="7 14">Ribonuclease HIII</fullName>
        <shortName evidence="14">RNase HIII</shortName>
        <ecNumber evidence="6 14">3.1.26.4</ecNumber>
    </recommendedName>
</protein>
<dbReference type="CDD" id="cd14796">
    <property type="entry name" value="RNAse_HIII_N"/>
    <property type="match status" value="1"/>
</dbReference>
<evidence type="ECO:0000313" key="17">
    <source>
        <dbReference type="EMBL" id="RJP59335.1"/>
    </source>
</evidence>
<keyword evidence="8 14" id="KW-0963">Cytoplasm</keyword>
<evidence type="ECO:0000256" key="2">
    <source>
        <dbReference type="ARBA" id="ARBA00001946"/>
    </source>
</evidence>
<evidence type="ECO:0000256" key="14">
    <source>
        <dbReference type="HAMAP-Rule" id="MF_00053"/>
    </source>
</evidence>
<comment type="catalytic activity">
    <reaction evidence="1 14 15">
        <text>Endonucleolytic cleavage to 5'-phosphomonoester.</text>
        <dbReference type="EC" id="3.1.26.4"/>
    </reaction>
</comment>
<evidence type="ECO:0000256" key="9">
    <source>
        <dbReference type="ARBA" id="ARBA00022722"/>
    </source>
</evidence>
<dbReference type="Gene3D" id="3.30.420.10">
    <property type="entry name" value="Ribonuclease H-like superfamily/Ribonuclease H"/>
    <property type="match status" value="1"/>
</dbReference>
<evidence type="ECO:0000256" key="8">
    <source>
        <dbReference type="ARBA" id="ARBA00022490"/>
    </source>
</evidence>
<dbReference type="Pfam" id="PF01351">
    <property type="entry name" value="RNase_HII"/>
    <property type="match status" value="1"/>
</dbReference>
<evidence type="ECO:0000256" key="10">
    <source>
        <dbReference type="ARBA" id="ARBA00022723"/>
    </source>
</evidence>
<feature type="binding site" evidence="14 15">
    <location>
        <position position="211"/>
    </location>
    <ligand>
        <name>a divalent metal cation</name>
        <dbReference type="ChEBI" id="CHEBI:60240"/>
    </ligand>
</feature>
<dbReference type="PIRSF" id="PIRSF037748">
    <property type="entry name" value="RnhC"/>
    <property type="match status" value="1"/>
</dbReference>
<feature type="domain" description="RNase H type-2" evidence="16">
    <location>
        <begin position="103"/>
        <end position="312"/>
    </location>
</feature>
<organism evidence="17 18">
    <name type="scientific">Candidatus Auribacter fodinae</name>
    <dbReference type="NCBI Taxonomy" id="2093366"/>
    <lineage>
        <taxon>Bacteria</taxon>
        <taxon>Pseudomonadati</taxon>
        <taxon>Candidatus Auribacterota</taxon>
        <taxon>Candidatus Auribacteria</taxon>
        <taxon>Candidatus Auribacterales</taxon>
        <taxon>Candidatus Auribacteraceae</taxon>
        <taxon>Candidatus Auribacter</taxon>
    </lineage>
</organism>
<dbReference type="GO" id="GO:0043137">
    <property type="term" value="P:DNA replication, removal of RNA primer"/>
    <property type="evidence" value="ECO:0007669"/>
    <property type="project" value="TreeGrafter"/>
</dbReference>
<evidence type="ECO:0000256" key="5">
    <source>
        <dbReference type="ARBA" id="ARBA00008378"/>
    </source>
</evidence>
<dbReference type="InterPro" id="IPR001352">
    <property type="entry name" value="RNase_HII/HIII"/>
</dbReference>
<dbReference type="HAMAP" id="MF_00053">
    <property type="entry name" value="RNase_HIII"/>
    <property type="match status" value="1"/>
</dbReference>
<reference evidence="17 18" key="1">
    <citation type="journal article" date="2017" name="ISME J.">
        <title>Energy and carbon metabolisms in a deep terrestrial subsurface fluid microbial community.</title>
        <authorList>
            <person name="Momper L."/>
            <person name="Jungbluth S.P."/>
            <person name="Lee M.D."/>
            <person name="Amend J.P."/>
        </authorList>
    </citation>
    <scope>NUCLEOTIDE SEQUENCE [LARGE SCALE GENOMIC DNA]</scope>
    <source>
        <strain evidence="17">SURF_26</strain>
    </source>
</reference>
<dbReference type="InterPro" id="IPR004641">
    <property type="entry name" value="RNase_HIII"/>
</dbReference>
<evidence type="ECO:0000259" key="16">
    <source>
        <dbReference type="PROSITE" id="PS51975"/>
    </source>
</evidence>
<evidence type="ECO:0000256" key="7">
    <source>
        <dbReference type="ARBA" id="ARBA00021407"/>
    </source>
</evidence>
<dbReference type="NCBIfam" id="TIGR00716">
    <property type="entry name" value="rnhC"/>
    <property type="match status" value="1"/>
</dbReference>
<evidence type="ECO:0000256" key="3">
    <source>
        <dbReference type="ARBA" id="ARBA00004065"/>
    </source>
</evidence>
<keyword evidence="12 14" id="KW-0378">Hydrolase</keyword>
<keyword evidence="10 14" id="KW-0479">Metal-binding</keyword>
<evidence type="ECO:0000256" key="4">
    <source>
        <dbReference type="ARBA" id="ARBA00004496"/>
    </source>
</evidence>
<dbReference type="PANTHER" id="PTHR10954">
    <property type="entry name" value="RIBONUCLEASE H2 SUBUNIT A"/>
    <property type="match status" value="1"/>
</dbReference>
<evidence type="ECO:0000256" key="11">
    <source>
        <dbReference type="ARBA" id="ARBA00022759"/>
    </source>
</evidence>
<dbReference type="InterPro" id="IPR036397">
    <property type="entry name" value="RNaseH_sf"/>
</dbReference>
<comment type="cofactor">
    <cofactor evidence="14 15">
        <name>Mn(2+)</name>
        <dbReference type="ChEBI" id="CHEBI:29035"/>
    </cofactor>
    <cofactor evidence="14 15">
        <name>Mg(2+)</name>
        <dbReference type="ChEBI" id="CHEBI:18420"/>
    </cofactor>
    <text evidence="14 15">Manganese or magnesium. Binds 1 divalent metal ion per monomer in the absence of substrate. May bind a second metal ion after substrate binding.</text>
</comment>
<proteinExistence type="inferred from homology"/>
<evidence type="ECO:0000256" key="13">
    <source>
        <dbReference type="ARBA" id="ARBA00022842"/>
    </source>
</evidence>
<dbReference type="Proteomes" id="UP000266426">
    <property type="component" value="Unassembled WGS sequence"/>
</dbReference>
<dbReference type="AlphaFoldDB" id="A0A3A4QZQ1"/>
<name>A0A3A4QZQ1_9BACT</name>